<organism evidence="1 2">
    <name type="scientific">Ficedula albicollis</name>
    <name type="common">Collared flycatcher</name>
    <name type="synonym">Muscicapa albicollis</name>
    <dbReference type="NCBI Taxonomy" id="59894"/>
    <lineage>
        <taxon>Eukaryota</taxon>
        <taxon>Metazoa</taxon>
        <taxon>Chordata</taxon>
        <taxon>Craniata</taxon>
        <taxon>Vertebrata</taxon>
        <taxon>Euteleostomi</taxon>
        <taxon>Archelosauria</taxon>
        <taxon>Archosauria</taxon>
        <taxon>Dinosauria</taxon>
        <taxon>Saurischia</taxon>
        <taxon>Theropoda</taxon>
        <taxon>Coelurosauria</taxon>
        <taxon>Aves</taxon>
        <taxon>Neognathae</taxon>
        <taxon>Neoaves</taxon>
        <taxon>Telluraves</taxon>
        <taxon>Australaves</taxon>
        <taxon>Passeriformes</taxon>
        <taxon>Muscicapidae</taxon>
        <taxon>Ficedula</taxon>
    </lineage>
</organism>
<protein>
    <submittedName>
        <fullName evidence="1">Uncharacterized protein</fullName>
    </submittedName>
</protein>
<evidence type="ECO:0000313" key="2">
    <source>
        <dbReference type="Proteomes" id="UP000016665"/>
    </source>
</evidence>
<dbReference type="AlphaFoldDB" id="A0A803WBL4"/>
<sequence>CRKREQFFSEYLNWDISPKNGQEVFFSHELYEKYSLSPSLSELWHLSNRKFANFGEFLIGIYKSEYRSK</sequence>
<dbReference type="GeneTree" id="ENSGT01010000223714"/>
<name>A0A803WBL4_FICAL</name>
<dbReference type="Proteomes" id="UP000016665">
    <property type="component" value="Chromosome 10"/>
</dbReference>
<accession>A0A803WBL4</accession>
<evidence type="ECO:0000313" key="1">
    <source>
        <dbReference type="Ensembl" id="ENSFALP00000032370.1"/>
    </source>
</evidence>
<proteinExistence type="predicted"/>
<reference evidence="1" key="2">
    <citation type="submission" date="2025-08" db="UniProtKB">
        <authorList>
            <consortium name="Ensembl"/>
        </authorList>
    </citation>
    <scope>IDENTIFICATION</scope>
</reference>
<dbReference type="Ensembl" id="ENSFALT00000044205.1">
    <property type="protein sequence ID" value="ENSFALP00000032370.1"/>
    <property type="gene ID" value="ENSFALG00000026543.1"/>
</dbReference>
<reference evidence="1" key="3">
    <citation type="submission" date="2025-09" db="UniProtKB">
        <authorList>
            <consortium name="Ensembl"/>
        </authorList>
    </citation>
    <scope>IDENTIFICATION</scope>
</reference>
<keyword evidence="2" id="KW-1185">Reference proteome</keyword>
<reference evidence="1 2" key="1">
    <citation type="journal article" date="2012" name="Nature">
        <title>The genomic landscape of species divergence in Ficedula flycatchers.</title>
        <authorList>
            <person name="Ellegren H."/>
            <person name="Smeds L."/>
            <person name="Burri R."/>
            <person name="Olason P.I."/>
            <person name="Backstrom N."/>
            <person name="Kawakami T."/>
            <person name="Kunstner A."/>
            <person name="Makinen H."/>
            <person name="Nadachowska-Brzyska K."/>
            <person name="Qvarnstrom A."/>
            <person name="Uebbing S."/>
            <person name="Wolf J.B."/>
        </authorList>
    </citation>
    <scope>NUCLEOTIDE SEQUENCE [LARGE SCALE GENOMIC DNA]</scope>
</reference>